<proteinExistence type="inferred from homology"/>
<evidence type="ECO:0008006" key="7">
    <source>
        <dbReference type="Google" id="ProtNLM"/>
    </source>
</evidence>
<dbReference type="Gene3D" id="3.40.50.1110">
    <property type="entry name" value="SGNH hydrolase"/>
    <property type="match status" value="1"/>
</dbReference>
<evidence type="ECO:0000313" key="5">
    <source>
        <dbReference type="EMBL" id="GKV39566.1"/>
    </source>
</evidence>
<keyword evidence="2" id="KW-0378">Hydrolase</keyword>
<comment type="similarity">
    <text evidence="1">Belongs to the 'GDSL' lipolytic enzyme family.</text>
</comment>
<dbReference type="InterPro" id="IPR051058">
    <property type="entry name" value="GDSL_Est/Lipase"/>
</dbReference>
<dbReference type="InterPro" id="IPR036514">
    <property type="entry name" value="SGNH_hydro_sf"/>
</dbReference>
<dbReference type="PANTHER" id="PTHR45648:SF106">
    <property type="entry name" value="ANTHER-SPECIFIC PROLINE-RICH PROTEIN APG"/>
    <property type="match status" value="1"/>
</dbReference>
<name>A0AAV5LS97_9ROSI</name>
<dbReference type="InterPro" id="IPR001087">
    <property type="entry name" value="GDSL"/>
</dbReference>
<keyword evidence="3" id="KW-0442">Lipid degradation</keyword>
<accession>A0AAV5LS97</accession>
<dbReference type="Pfam" id="PF00657">
    <property type="entry name" value="Lipase_GDSL"/>
    <property type="match status" value="1"/>
</dbReference>
<dbReference type="GO" id="GO:0016042">
    <property type="term" value="P:lipid catabolic process"/>
    <property type="evidence" value="ECO:0007669"/>
    <property type="project" value="UniProtKB-KW"/>
</dbReference>
<comment type="caution">
    <text evidence="5">The sequence shown here is derived from an EMBL/GenBank/DDBJ whole genome shotgun (WGS) entry which is preliminary data.</text>
</comment>
<evidence type="ECO:0000256" key="3">
    <source>
        <dbReference type="ARBA" id="ARBA00022963"/>
    </source>
</evidence>
<dbReference type="AlphaFoldDB" id="A0AAV5LS97"/>
<gene>
    <name evidence="5" type="ORF">SLEP1_g47324</name>
</gene>
<protein>
    <recommendedName>
        <fullName evidence="7">GDSL esterase/lipase</fullName>
    </recommendedName>
</protein>
<sequence length="154" mass="17516">MYGARKFLFTGVPVIGCVPEERVKNETGDCNQEINYWATKYNEGLVPMLKGLKSKLQGMNYTYFDTYSFMQKIIENPSTYGFREIKSACCGLGNLKAIVPCGPIANYCPNRKDHFFWDLYHPTETTARIFADAIYDGSSEYTFPMNLRQLASAP</sequence>
<organism evidence="5 6">
    <name type="scientific">Rubroshorea leprosula</name>
    <dbReference type="NCBI Taxonomy" id="152421"/>
    <lineage>
        <taxon>Eukaryota</taxon>
        <taxon>Viridiplantae</taxon>
        <taxon>Streptophyta</taxon>
        <taxon>Embryophyta</taxon>
        <taxon>Tracheophyta</taxon>
        <taxon>Spermatophyta</taxon>
        <taxon>Magnoliopsida</taxon>
        <taxon>eudicotyledons</taxon>
        <taxon>Gunneridae</taxon>
        <taxon>Pentapetalae</taxon>
        <taxon>rosids</taxon>
        <taxon>malvids</taxon>
        <taxon>Malvales</taxon>
        <taxon>Dipterocarpaceae</taxon>
        <taxon>Rubroshorea</taxon>
    </lineage>
</organism>
<reference evidence="5 6" key="1">
    <citation type="journal article" date="2021" name="Commun. Biol.">
        <title>The genome of Shorea leprosula (Dipterocarpaceae) highlights the ecological relevance of drought in aseasonal tropical rainforests.</title>
        <authorList>
            <person name="Ng K.K.S."/>
            <person name="Kobayashi M.J."/>
            <person name="Fawcett J.A."/>
            <person name="Hatakeyama M."/>
            <person name="Paape T."/>
            <person name="Ng C.H."/>
            <person name="Ang C.C."/>
            <person name="Tnah L.H."/>
            <person name="Lee C.T."/>
            <person name="Nishiyama T."/>
            <person name="Sese J."/>
            <person name="O'Brien M.J."/>
            <person name="Copetti D."/>
            <person name="Mohd Noor M.I."/>
            <person name="Ong R.C."/>
            <person name="Putra M."/>
            <person name="Sireger I.Z."/>
            <person name="Indrioko S."/>
            <person name="Kosugi Y."/>
            <person name="Izuno A."/>
            <person name="Isagi Y."/>
            <person name="Lee S.L."/>
            <person name="Shimizu K.K."/>
        </authorList>
    </citation>
    <scope>NUCLEOTIDE SEQUENCE [LARGE SCALE GENOMIC DNA]</scope>
    <source>
        <strain evidence="5">214</strain>
    </source>
</reference>
<dbReference type="EMBL" id="BPVZ01000135">
    <property type="protein sequence ID" value="GKV39566.1"/>
    <property type="molecule type" value="Genomic_DNA"/>
</dbReference>
<evidence type="ECO:0000256" key="4">
    <source>
        <dbReference type="ARBA" id="ARBA00023098"/>
    </source>
</evidence>
<dbReference type="Proteomes" id="UP001054252">
    <property type="component" value="Unassembled WGS sequence"/>
</dbReference>
<keyword evidence="4" id="KW-0443">Lipid metabolism</keyword>
<evidence type="ECO:0000313" key="6">
    <source>
        <dbReference type="Proteomes" id="UP001054252"/>
    </source>
</evidence>
<evidence type="ECO:0000256" key="2">
    <source>
        <dbReference type="ARBA" id="ARBA00022801"/>
    </source>
</evidence>
<evidence type="ECO:0000256" key="1">
    <source>
        <dbReference type="ARBA" id="ARBA00008668"/>
    </source>
</evidence>
<keyword evidence="6" id="KW-1185">Reference proteome</keyword>
<dbReference type="GO" id="GO:0016788">
    <property type="term" value="F:hydrolase activity, acting on ester bonds"/>
    <property type="evidence" value="ECO:0007669"/>
    <property type="project" value="InterPro"/>
</dbReference>
<dbReference type="PANTHER" id="PTHR45648">
    <property type="entry name" value="GDSL LIPASE/ACYLHYDROLASE FAMILY PROTEIN (AFU_ORTHOLOGUE AFUA_4G14700)"/>
    <property type="match status" value="1"/>
</dbReference>